<dbReference type="AlphaFoldDB" id="W4RUQ8"/>
<evidence type="ECO:0000313" key="2">
    <source>
        <dbReference type="Proteomes" id="UP000018949"/>
    </source>
</evidence>
<sequence>MLIYEYKKVLFTTSDGLYSSTSLAMEASFFDIREFNQKITFTGTTWAFFIHYGSPPC</sequence>
<accession>W4RUQ8</accession>
<reference evidence="1 2" key="1">
    <citation type="submission" date="2013-12" db="EMBL/GenBank/DDBJ databases">
        <title>NBRP : Genome information of microbial organism related human and environment.</title>
        <authorList>
            <person name="Hattori M."/>
            <person name="Oshima K."/>
            <person name="Inaba H."/>
            <person name="Suda W."/>
            <person name="Sakamoto M."/>
            <person name="Iino T."/>
            <person name="Kitahara M."/>
            <person name="Oshida Y."/>
            <person name="Iida T."/>
            <person name="Kudo T."/>
            <person name="Itoh T."/>
            <person name="Ahmed I."/>
            <person name="Ohkuma M."/>
        </authorList>
    </citation>
    <scope>NUCLEOTIDE SEQUENCE [LARGE SCALE GENOMIC DNA]</scope>
    <source>
        <strain evidence="1 2">JCM 21738</strain>
    </source>
</reference>
<comment type="caution">
    <text evidence="1">The sequence shown here is derived from an EMBL/GenBank/DDBJ whole genome shotgun (WGS) entry which is preliminary data.</text>
</comment>
<dbReference type="EMBL" id="BAUW01000101">
    <property type="protein sequence ID" value="GAE47837.1"/>
    <property type="molecule type" value="Genomic_DNA"/>
</dbReference>
<keyword evidence="2" id="KW-1185">Reference proteome</keyword>
<organism evidence="1 2">
    <name type="scientific">Mesobacillus boroniphilus JCM 21738</name>
    <dbReference type="NCBI Taxonomy" id="1294265"/>
    <lineage>
        <taxon>Bacteria</taxon>
        <taxon>Bacillati</taxon>
        <taxon>Bacillota</taxon>
        <taxon>Bacilli</taxon>
        <taxon>Bacillales</taxon>
        <taxon>Bacillaceae</taxon>
        <taxon>Mesobacillus</taxon>
    </lineage>
</organism>
<protein>
    <submittedName>
        <fullName evidence="1">Uncharacterized protein</fullName>
    </submittedName>
</protein>
<proteinExistence type="predicted"/>
<dbReference type="Proteomes" id="UP000018949">
    <property type="component" value="Unassembled WGS sequence"/>
</dbReference>
<name>W4RUQ8_9BACI</name>
<gene>
    <name evidence="1" type="ORF">JCM21738_4857</name>
</gene>
<evidence type="ECO:0000313" key="1">
    <source>
        <dbReference type="EMBL" id="GAE47837.1"/>
    </source>
</evidence>